<feature type="transmembrane region" description="Helical" evidence="1">
    <location>
        <begin position="379"/>
        <end position="401"/>
    </location>
</feature>
<organism evidence="2 3">
    <name type="scientific">Nonomuraea bangladeshensis</name>
    <dbReference type="NCBI Taxonomy" id="404385"/>
    <lineage>
        <taxon>Bacteria</taxon>
        <taxon>Bacillati</taxon>
        <taxon>Actinomycetota</taxon>
        <taxon>Actinomycetes</taxon>
        <taxon>Streptosporangiales</taxon>
        <taxon>Streptosporangiaceae</taxon>
        <taxon>Nonomuraea</taxon>
    </lineage>
</organism>
<accession>A0ABV3HIS3</accession>
<evidence type="ECO:0000256" key="1">
    <source>
        <dbReference type="SAM" id="Phobius"/>
    </source>
</evidence>
<sequence>MRRFVGWLPALAVSAGVVVVFLCCGVSVRDLVVFGGYLGGGVALPGVLLWRALTGGRAWAGLEELAAGLAVGYAVEVLAYLPARAVGMPRLVLVPSVLVVGAFVVVPGLRRFWRHVGRVRESRWCGREGVPTWCGWALSGVVGYLVAWSALFLYRVPVGKAYVDMPYHLALLGEVKRQVPPTFPSVLDEALPYHWFVYAEMAASSWVTGIEPVTLVYRLSTLPMMAALVVLVAAVGRRVGGSWVAGVAAVGVTYFLFGPVLQDGVVFTTRSMFTAWASPTQTFGALLFAPVVLLLVSGVRGRGWVVLVLLVAVLAGAKATFLPVLLAGAVLVAGVRWVVERRVPGRWLGVAGLALGGLVVAQAVVFGRGTQGMEVAPLATMRVLWGVVTGVAQGESAVLPAEVGAGAVWVFGGLAAVQLFCFACVWGGVAGLGWRRMAEPDVLLLVGIGGAGVGAVLVLGHPAGSQLYFLESVRPYLSVAAVCGVVVAGRAWAGGGRSVARVVGAAVALGAGVAVVVAGGQKLLRGSVRIEADLGGLMWVVGPYLVVAAFVVLVVVTVLGATTVVRRRPVGPAQVVLVVVGVMAGYGVPASAVEVVRHVVPDEGRRERVVPRGGREAARWLREHSRSGDVVATDLHCRPVITPGCDSRHYWVAGFSERRVLVEGWAYAESTLSRAREYGGSYLSVPFADAARLAANDAVFAAPTRENVQRLAGEYGVRWLLTRVNPRLDGYAVLRFRNRAFSVYELPAG</sequence>
<feature type="transmembrane region" description="Helical" evidence="1">
    <location>
        <begin position="407"/>
        <end position="430"/>
    </location>
</feature>
<keyword evidence="1" id="KW-1133">Transmembrane helix</keyword>
<keyword evidence="3" id="KW-1185">Reference proteome</keyword>
<dbReference type="RefSeq" id="WP_364461460.1">
    <property type="nucleotide sequence ID" value="NZ_JBFARM010000016.1"/>
</dbReference>
<feature type="transmembrane region" description="Helical" evidence="1">
    <location>
        <begin position="273"/>
        <end position="296"/>
    </location>
</feature>
<name>A0ABV3HIS3_9ACTN</name>
<feature type="transmembrane region" description="Helical" evidence="1">
    <location>
        <begin position="303"/>
        <end position="335"/>
    </location>
</feature>
<gene>
    <name evidence="2" type="ORF">AB0K40_41550</name>
</gene>
<feature type="transmembrane region" description="Helical" evidence="1">
    <location>
        <begin position="499"/>
        <end position="518"/>
    </location>
</feature>
<feature type="transmembrane region" description="Helical" evidence="1">
    <location>
        <begin position="347"/>
        <end position="367"/>
    </location>
</feature>
<dbReference type="Proteomes" id="UP001552427">
    <property type="component" value="Unassembled WGS sequence"/>
</dbReference>
<feature type="transmembrane region" description="Helical" evidence="1">
    <location>
        <begin position="573"/>
        <end position="592"/>
    </location>
</feature>
<feature type="transmembrane region" description="Helical" evidence="1">
    <location>
        <begin position="7"/>
        <end position="28"/>
    </location>
</feature>
<reference evidence="2 3" key="1">
    <citation type="submission" date="2024-06" db="EMBL/GenBank/DDBJ databases">
        <title>The Natural Products Discovery Center: Release of the First 8490 Sequenced Strains for Exploring Actinobacteria Biosynthetic Diversity.</title>
        <authorList>
            <person name="Kalkreuter E."/>
            <person name="Kautsar S.A."/>
            <person name="Yang D."/>
            <person name="Bader C.D."/>
            <person name="Teijaro C.N."/>
            <person name="Fluegel L."/>
            <person name="Davis C.M."/>
            <person name="Simpson J.R."/>
            <person name="Lauterbach L."/>
            <person name="Steele A.D."/>
            <person name="Gui C."/>
            <person name="Meng S."/>
            <person name="Li G."/>
            <person name="Viehrig K."/>
            <person name="Ye F."/>
            <person name="Su P."/>
            <person name="Kiefer A.F."/>
            <person name="Nichols A."/>
            <person name="Cepeda A.J."/>
            <person name="Yan W."/>
            <person name="Fan B."/>
            <person name="Jiang Y."/>
            <person name="Adhikari A."/>
            <person name="Zheng C.-J."/>
            <person name="Schuster L."/>
            <person name="Cowan T.M."/>
            <person name="Smanski M.J."/>
            <person name="Chevrette M.G."/>
            <person name="De Carvalho L.P.S."/>
            <person name="Shen B."/>
        </authorList>
    </citation>
    <scope>NUCLEOTIDE SEQUENCE [LARGE SCALE GENOMIC DNA]</scope>
    <source>
        <strain evidence="2 3">NPDC049574</strain>
    </source>
</reference>
<feature type="transmembrane region" description="Helical" evidence="1">
    <location>
        <begin position="130"/>
        <end position="154"/>
    </location>
</feature>
<feature type="transmembrane region" description="Helical" evidence="1">
    <location>
        <begin position="89"/>
        <end position="109"/>
    </location>
</feature>
<evidence type="ECO:0000313" key="2">
    <source>
        <dbReference type="EMBL" id="MEV4292030.1"/>
    </source>
</evidence>
<protein>
    <recommendedName>
        <fullName evidence="4">Chlor_Arch_YYY domain-containing protein</fullName>
    </recommendedName>
</protein>
<feature type="transmembrane region" description="Helical" evidence="1">
    <location>
        <begin position="442"/>
        <end position="461"/>
    </location>
</feature>
<comment type="caution">
    <text evidence="2">The sequence shown here is derived from an EMBL/GenBank/DDBJ whole genome shotgun (WGS) entry which is preliminary data.</text>
</comment>
<evidence type="ECO:0000313" key="3">
    <source>
        <dbReference type="Proteomes" id="UP001552427"/>
    </source>
</evidence>
<feature type="transmembrane region" description="Helical" evidence="1">
    <location>
        <begin position="215"/>
        <end position="236"/>
    </location>
</feature>
<dbReference type="EMBL" id="JBFARM010000016">
    <property type="protein sequence ID" value="MEV4292030.1"/>
    <property type="molecule type" value="Genomic_DNA"/>
</dbReference>
<feature type="transmembrane region" description="Helical" evidence="1">
    <location>
        <begin position="538"/>
        <end position="561"/>
    </location>
</feature>
<feature type="transmembrane region" description="Helical" evidence="1">
    <location>
        <begin position="473"/>
        <end position="492"/>
    </location>
</feature>
<feature type="transmembrane region" description="Helical" evidence="1">
    <location>
        <begin position="243"/>
        <end position="261"/>
    </location>
</feature>
<feature type="transmembrane region" description="Helical" evidence="1">
    <location>
        <begin position="34"/>
        <end position="53"/>
    </location>
</feature>
<keyword evidence="1" id="KW-0812">Transmembrane</keyword>
<keyword evidence="1" id="KW-0472">Membrane</keyword>
<evidence type="ECO:0008006" key="4">
    <source>
        <dbReference type="Google" id="ProtNLM"/>
    </source>
</evidence>
<proteinExistence type="predicted"/>